<dbReference type="AlphaFoldDB" id="U1MN61"/>
<evidence type="ECO:0000313" key="1">
    <source>
        <dbReference type="EMBL" id="ERG91254.1"/>
    </source>
</evidence>
<name>U1MN61_9EURY</name>
<evidence type="ECO:0000313" key="2">
    <source>
        <dbReference type="Proteomes" id="UP000030649"/>
    </source>
</evidence>
<dbReference type="Proteomes" id="UP000030649">
    <property type="component" value="Unassembled WGS sequence"/>
</dbReference>
<proteinExistence type="predicted"/>
<dbReference type="EMBL" id="KE356560">
    <property type="protein sequence ID" value="ERG91254.1"/>
    <property type="molecule type" value="Genomic_DNA"/>
</dbReference>
<dbReference type="HOGENOM" id="CLU_2140163_0_0_2"/>
<protein>
    <submittedName>
        <fullName evidence="1">Uncharacterized protein</fullName>
    </submittedName>
</protein>
<organism evidence="1 2">
    <name type="scientific">Haloquadratum walsbyi J07HQW1</name>
    <dbReference type="NCBI Taxonomy" id="1238424"/>
    <lineage>
        <taxon>Archaea</taxon>
        <taxon>Methanobacteriati</taxon>
        <taxon>Methanobacteriota</taxon>
        <taxon>Stenosarchaea group</taxon>
        <taxon>Halobacteria</taxon>
        <taxon>Halobacteriales</taxon>
        <taxon>Haloferacaceae</taxon>
        <taxon>Haloquadratum</taxon>
    </lineage>
</organism>
<sequence length="112" mass="12551">MIRSDVSSTGTSYKIHLPEILVCEVGFTRSEFAEYPAFFNDRNSSVKEGAMVAWYYHERDNKVLLSDGSVYDRPEVELVQVCKLQTLSESELESGDHGGARVSLIKGFPDDV</sequence>
<accession>U1MN61</accession>
<gene>
    <name evidence="1" type="ORF">J07HQW1_01288</name>
</gene>
<reference evidence="1 2" key="1">
    <citation type="journal article" date="2013" name="PLoS ONE">
        <title>Assembly-driven community genomics of a hypersaline microbial ecosystem.</title>
        <authorList>
            <person name="Podell S."/>
            <person name="Ugalde J.A."/>
            <person name="Narasingarao P."/>
            <person name="Banfield J.F."/>
            <person name="Heidelberg K.B."/>
            <person name="Allen E.E."/>
        </authorList>
    </citation>
    <scope>NUCLEOTIDE SEQUENCE [LARGE SCALE GENOMIC DNA]</scope>
    <source>
        <strain evidence="2">J07HQW1</strain>
    </source>
</reference>